<dbReference type="InterPro" id="IPR012394">
    <property type="entry name" value="Aldehyde_DH_NAD(P)"/>
</dbReference>
<dbReference type="Pfam" id="PF00171">
    <property type="entry name" value="Aldedh"/>
    <property type="match status" value="1"/>
</dbReference>
<gene>
    <name evidence="10" type="primary">AUGUSTUS-3.0.2_34107</name>
    <name evidence="10" type="ORF">TcasGA2_TC034107</name>
</gene>
<organism evidence="10 11">
    <name type="scientific">Tribolium castaneum</name>
    <name type="common">Red flour beetle</name>
    <dbReference type="NCBI Taxonomy" id="7070"/>
    <lineage>
        <taxon>Eukaryota</taxon>
        <taxon>Metazoa</taxon>
        <taxon>Ecdysozoa</taxon>
        <taxon>Arthropoda</taxon>
        <taxon>Hexapoda</taxon>
        <taxon>Insecta</taxon>
        <taxon>Pterygota</taxon>
        <taxon>Neoptera</taxon>
        <taxon>Endopterygota</taxon>
        <taxon>Coleoptera</taxon>
        <taxon>Polyphaga</taxon>
        <taxon>Cucujiformia</taxon>
        <taxon>Tenebrionidae</taxon>
        <taxon>Tenebrionidae incertae sedis</taxon>
        <taxon>Tribolium</taxon>
    </lineage>
</organism>
<dbReference type="STRING" id="7070.A0A139WDD8"/>
<dbReference type="CDD" id="cd07132">
    <property type="entry name" value="ALDH_F3AB"/>
    <property type="match status" value="1"/>
</dbReference>
<proteinExistence type="inferred from homology"/>
<dbReference type="FunFam" id="3.40.605.10:FF:000004">
    <property type="entry name" value="Aldehyde dehydrogenase"/>
    <property type="match status" value="1"/>
</dbReference>
<dbReference type="Proteomes" id="UP000007266">
    <property type="component" value="Linkage group 8"/>
</dbReference>
<dbReference type="InParanoid" id="A0A139WDD8"/>
<keyword evidence="8" id="KW-1133">Transmembrane helix</keyword>
<dbReference type="GO" id="GO:0004029">
    <property type="term" value="F:aldehyde dehydrogenase (NAD+) activity"/>
    <property type="evidence" value="ECO:0000318"/>
    <property type="project" value="GO_Central"/>
</dbReference>
<dbReference type="FunFam" id="3.40.309.10:FF:000003">
    <property type="entry name" value="Aldehyde dehydrogenase"/>
    <property type="match status" value="1"/>
</dbReference>
<dbReference type="PANTHER" id="PTHR43570">
    <property type="entry name" value="ALDEHYDE DEHYDROGENASE"/>
    <property type="match status" value="1"/>
</dbReference>
<evidence type="ECO:0000256" key="6">
    <source>
        <dbReference type="PROSITE-ProRule" id="PRU10007"/>
    </source>
</evidence>
<dbReference type="GO" id="GO:0005737">
    <property type="term" value="C:cytoplasm"/>
    <property type="evidence" value="ECO:0000318"/>
    <property type="project" value="GO_Central"/>
</dbReference>
<sequence>MYSRTGETVVDITTPPDPAKIVHIARDRFEEGKTKPIKFRKKQLNNLVKFVQDNEDAILEALYQDFRKPKQEVVCYEIVPVVKEAKHAINHLEEWAKPEKPKKSLVNLLDGVMVYNDPFGVVLVMGAWNYPLALVLMPVIGAIAAGNCVVIKPSDLSPATSQLMYKLLPNYLDPECYPVYQGGVKETTELLKEKFDYIFYTGSTSVGQIVHKAANRHLTPVTLELGGKSPAYIDNSADITKTVKRILWGKCINSGQTCIAPDYILCTKEVQDKFVKYAEKALLEFYGSDIKDSNDYSRIITDRHFERLVNLLPGLKIAVGGRYEQKDRFIEPTIAIDVNPNHAIMQEEIFGPILPIIPINNIDEAITFINRRNKPLALYIFSTRKQDREKLLSKTSSGGVCVNDTILHASVDVLPFGGVGTSGMGSYHGKKTFDTFTHKKSVLVRDFQAIPEKIMASRYPPYSNSKISLIQMALEERKRVPLKYLPHFVMFLLGVGITIAVYFLYLYLEV</sequence>
<evidence type="ECO:0000313" key="10">
    <source>
        <dbReference type="EMBL" id="KYB25924.1"/>
    </source>
</evidence>
<evidence type="ECO:0000256" key="2">
    <source>
        <dbReference type="ARBA" id="ARBA00023002"/>
    </source>
</evidence>
<comment type="similarity">
    <text evidence="1 4 7">Belongs to the aldehyde dehydrogenase family.</text>
</comment>
<dbReference type="eggNOG" id="KOG2456">
    <property type="taxonomic scope" value="Eukaryota"/>
</dbReference>
<dbReference type="SUPFAM" id="SSF53720">
    <property type="entry name" value="ALDH-like"/>
    <property type="match status" value="1"/>
</dbReference>
<feature type="transmembrane region" description="Helical" evidence="8">
    <location>
        <begin position="484"/>
        <end position="508"/>
    </location>
</feature>
<name>A0A139WDD8_TRICA</name>
<evidence type="ECO:0000313" key="11">
    <source>
        <dbReference type="Proteomes" id="UP000007266"/>
    </source>
</evidence>
<dbReference type="Gene3D" id="3.40.605.10">
    <property type="entry name" value="Aldehyde Dehydrogenase, Chain A, domain 1"/>
    <property type="match status" value="1"/>
</dbReference>
<evidence type="ECO:0000256" key="3">
    <source>
        <dbReference type="ARBA" id="ARBA00023027"/>
    </source>
</evidence>
<dbReference type="KEGG" id="tca:661224"/>
<protein>
    <recommendedName>
        <fullName evidence="4">Aldehyde dehydrogenase</fullName>
    </recommendedName>
</protein>
<dbReference type="EMBL" id="KQ971361">
    <property type="protein sequence ID" value="KYB25924.1"/>
    <property type="molecule type" value="Genomic_DNA"/>
</dbReference>
<keyword evidence="2 4" id="KW-0560">Oxidoreductase</keyword>
<evidence type="ECO:0000256" key="5">
    <source>
        <dbReference type="PIRSR" id="PIRSR036492-1"/>
    </source>
</evidence>
<evidence type="ECO:0000256" key="4">
    <source>
        <dbReference type="PIRNR" id="PIRNR036492"/>
    </source>
</evidence>
<dbReference type="GO" id="GO:0006081">
    <property type="term" value="P:aldehyde metabolic process"/>
    <property type="evidence" value="ECO:0000318"/>
    <property type="project" value="GO_Central"/>
</dbReference>
<evidence type="ECO:0000256" key="1">
    <source>
        <dbReference type="ARBA" id="ARBA00009986"/>
    </source>
</evidence>
<keyword evidence="8" id="KW-0472">Membrane</keyword>
<dbReference type="InterPro" id="IPR016161">
    <property type="entry name" value="Ald_DH/histidinol_DH"/>
</dbReference>
<dbReference type="OMA" id="KMFGDNP"/>
<dbReference type="PANTHER" id="PTHR43570:SF16">
    <property type="entry name" value="ALDEHYDE DEHYDROGENASE TYPE III, ISOFORM Q"/>
    <property type="match status" value="1"/>
</dbReference>
<dbReference type="PIRSF" id="PIRSF036492">
    <property type="entry name" value="ALDH"/>
    <property type="match status" value="1"/>
</dbReference>
<dbReference type="InterPro" id="IPR016163">
    <property type="entry name" value="Ald_DH_C"/>
</dbReference>
<evidence type="ECO:0000256" key="7">
    <source>
        <dbReference type="RuleBase" id="RU003345"/>
    </source>
</evidence>
<feature type="domain" description="Aldehyde dehydrogenase" evidence="9">
    <location>
        <begin position="15"/>
        <end position="442"/>
    </location>
</feature>
<keyword evidence="11" id="KW-1185">Reference proteome</keyword>
<keyword evidence="3" id="KW-0520">NAD</keyword>
<dbReference type="InterPro" id="IPR015590">
    <property type="entry name" value="Aldehyde_DH_dom"/>
</dbReference>
<feature type="active site" evidence="5 6">
    <location>
        <position position="224"/>
    </location>
</feature>
<reference evidence="10 11" key="2">
    <citation type="journal article" date="2010" name="Nucleic Acids Res.">
        <title>BeetleBase in 2010: revisions to provide comprehensive genomic information for Tribolium castaneum.</title>
        <authorList>
            <person name="Kim H.S."/>
            <person name="Murphy T."/>
            <person name="Xia J."/>
            <person name="Caragea D."/>
            <person name="Park Y."/>
            <person name="Beeman R.W."/>
            <person name="Lorenzen M.D."/>
            <person name="Butcher S."/>
            <person name="Manak J.R."/>
            <person name="Brown S.J."/>
        </authorList>
    </citation>
    <scope>GENOME REANNOTATION</scope>
    <source>
        <strain evidence="10 11">Georgia GA2</strain>
    </source>
</reference>
<keyword evidence="8" id="KW-0812">Transmembrane</keyword>
<dbReference type="PROSITE" id="PS00687">
    <property type="entry name" value="ALDEHYDE_DEHYDR_GLU"/>
    <property type="match status" value="1"/>
</dbReference>
<reference evidence="10 11" key="1">
    <citation type="journal article" date="2008" name="Nature">
        <title>The genome of the model beetle and pest Tribolium castaneum.</title>
        <authorList>
            <consortium name="Tribolium Genome Sequencing Consortium"/>
            <person name="Richards S."/>
            <person name="Gibbs R.A."/>
            <person name="Weinstock G.M."/>
            <person name="Brown S.J."/>
            <person name="Denell R."/>
            <person name="Beeman R.W."/>
            <person name="Gibbs R."/>
            <person name="Beeman R.W."/>
            <person name="Brown S.J."/>
            <person name="Bucher G."/>
            <person name="Friedrich M."/>
            <person name="Grimmelikhuijzen C.J."/>
            <person name="Klingler M."/>
            <person name="Lorenzen M."/>
            <person name="Richards S."/>
            <person name="Roth S."/>
            <person name="Schroder R."/>
            <person name="Tautz D."/>
            <person name="Zdobnov E.M."/>
            <person name="Muzny D."/>
            <person name="Gibbs R.A."/>
            <person name="Weinstock G.M."/>
            <person name="Attaway T."/>
            <person name="Bell S."/>
            <person name="Buhay C.J."/>
            <person name="Chandrabose M.N."/>
            <person name="Chavez D."/>
            <person name="Clerk-Blankenburg K.P."/>
            <person name="Cree A."/>
            <person name="Dao M."/>
            <person name="Davis C."/>
            <person name="Chacko J."/>
            <person name="Dinh H."/>
            <person name="Dugan-Rocha S."/>
            <person name="Fowler G."/>
            <person name="Garner T.T."/>
            <person name="Garnes J."/>
            <person name="Gnirke A."/>
            <person name="Hawes A."/>
            <person name="Hernandez J."/>
            <person name="Hines S."/>
            <person name="Holder M."/>
            <person name="Hume J."/>
            <person name="Jhangiani S.N."/>
            <person name="Joshi V."/>
            <person name="Khan Z.M."/>
            <person name="Jackson L."/>
            <person name="Kovar C."/>
            <person name="Kowis A."/>
            <person name="Lee S."/>
            <person name="Lewis L.R."/>
            <person name="Margolis J."/>
            <person name="Morgan M."/>
            <person name="Nazareth L.V."/>
            <person name="Nguyen N."/>
            <person name="Okwuonu G."/>
            <person name="Parker D."/>
            <person name="Richards S."/>
            <person name="Ruiz S.J."/>
            <person name="Santibanez J."/>
            <person name="Savard J."/>
            <person name="Scherer S.E."/>
            <person name="Schneider B."/>
            <person name="Sodergren E."/>
            <person name="Tautz D."/>
            <person name="Vattahil S."/>
            <person name="Villasana D."/>
            <person name="White C.S."/>
            <person name="Wright R."/>
            <person name="Park Y."/>
            <person name="Beeman R.W."/>
            <person name="Lord J."/>
            <person name="Oppert B."/>
            <person name="Lorenzen M."/>
            <person name="Brown S."/>
            <person name="Wang L."/>
            <person name="Savard J."/>
            <person name="Tautz D."/>
            <person name="Richards S."/>
            <person name="Weinstock G."/>
            <person name="Gibbs R.A."/>
            <person name="Liu Y."/>
            <person name="Worley K."/>
            <person name="Weinstock G."/>
            <person name="Elsik C.G."/>
            <person name="Reese J.T."/>
            <person name="Elhaik E."/>
            <person name="Landan G."/>
            <person name="Graur D."/>
            <person name="Arensburger P."/>
            <person name="Atkinson P."/>
            <person name="Beeman R.W."/>
            <person name="Beidler J."/>
            <person name="Brown S.J."/>
            <person name="Demuth J.P."/>
            <person name="Drury D.W."/>
            <person name="Du Y.Z."/>
            <person name="Fujiwara H."/>
            <person name="Lorenzen M."/>
            <person name="Maselli V."/>
            <person name="Osanai M."/>
            <person name="Park Y."/>
            <person name="Robertson H.M."/>
            <person name="Tu Z."/>
            <person name="Wang J.J."/>
            <person name="Wang S."/>
            <person name="Richards S."/>
            <person name="Song H."/>
            <person name="Zhang L."/>
            <person name="Sodergren E."/>
            <person name="Werner D."/>
            <person name="Stanke M."/>
            <person name="Morgenstern B."/>
            <person name="Solovyev V."/>
            <person name="Kosarev P."/>
            <person name="Brown G."/>
            <person name="Chen H.C."/>
            <person name="Ermolaeva O."/>
            <person name="Hlavina W."/>
            <person name="Kapustin Y."/>
            <person name="Kiryutin B."/>
            <person name="Kitts P."/>
            <person name="Maglott D."/>
            <person name="Pruitt K."/>
            <person name="Sapojnikov V."/>
            <person name="Souvorov A."/>
            <person name="Mackey A.J."/>
            <person name="Waterhouse R.M."/>
            <person name="Wyder S."/>
            <person name="Zdobnov E.M."/>
            <person name="Zdobnov E.M."/>
            <person name="Wyder S."/>
            <person name="Kriventseva E.V."/>
            <person name="Kadowaki T."/>
            <person name="Bork P."/>
            <person name="Aranda M."/>
            <person name="Bao R."/>
            <person name="Beermann A."/>
            <person name="Berns N."/>
            <person name="Bolognesi R."/>
            <person name="Bonneton F."/>
            <person name="Bopp D."/>
            <person name="Brown S.J."/>
            <person name="Bucher G."/>
            <person name="Butts T."/>
            <person name="Chaumot A."/>
            <person name="Denell R.E."/>
            <person name="Ferrier D.E."/>
            <person name="Friedrich M."/>
            <person name="Gordon C.M."/>
            <person name="Jindra M."/>
            <person name="Klingler M."/>
            <person name="Lan Q."/>
            <person name="Lattorff H.M."/>
            <person name="Laudet V."/>
            <person name="von Levetsow C."/>
            <person name="Liu Z."/>
            <person name="Lutz R."/>
            <person name="Lynch J.A."/>
            <person name="da Fonseca R.N."/>
            <person name="Posnien N."/>
            <person name="Reuter R."/>
            <person name="Roth S."/>
            <person name="Savard J."/>
            <person name="Schinko J.B."/>
            <person name="Schmitt C."/>
            <person name="Schoppmeier M."/>
            <person name="Schroder R."/>
            <person name="Shippy T.D."/>
            <person name="Simonnet F."/>
            <person name="Marques-Souza H."/>
            <person name="Tautz D."/>
            <person name="Tomoyasu Y."/>
            <person name="Trauner J."/>
            <person name="Van der Zee M."/>
            <person name="Vervoort M."/>
            <person name="Wittkopp N."/>
            <person name="Wimmer E.A."/>
            <person name="Yang X."/>
            <person name="Jones A.K."/>
            <person name="Sattelle D.B."/>
            <person name="Ebert P.R."/>
            <person name="Nelson D."/>
            <person name="Scott J.G."/>
            <person name="Beeman R.W."/>
            <person name="Muthukrishnan S."/>
            <person name="Kramer K.J."/>
            <person name="Arakane Y."/>
            <person name="Beeman R.W."/>
            <person name="Zhu Q."/>
            <person name="Hogenkamp D."/>
            <person name="Dixit R."/>
            <person name="Oppert B."/>
            <person name="Jiang H."/>
            <person name="Zou Z."/>
            <person name="Marshall J."/>
            <person name="Elpidina E."/>
            <person name="Vinokurov K."/>
            <person name="Oppert C."/>
            <person name="Zou Z."/>
            <person name="Evans J."/>
            <person name="Lu Z."/>
            <person name="Zhao P."/>
            <person name="Sumathipala N."/>
            <person name="Altincicek B."/>
            <person name="Vilcinskas A."/>
            <person name="Williams M."/>
            <person name="Hultmark D."/>
            <person name="Hetru C."/>
            <person name="Jiang H."/>
            <person name="Grimmelikhuijzen C.J."/>
            <person name="Hauser F."/>
            <person name="Cazzamali G."/>
            <person name="Williamson M."/>
            <person name="Park Y."/>
            <person name="Li B."/>
            <person name="Tanaka Y."/>
            <person name="Predel R."/>
            <person name="Neupert S."/>
            <person name="Schachtner J."/>
            <person name="Verleyen P."/>
            <person name="Raible F."/>
            <person name="Bork P."/>
            <person name="Friedrich M."/>
            <person name="Walden K.K."/>
            <person name="Robertson H.M."/>
            <person name="Angeli S."/>
            <person name="Foret S."/>
            <person name="Bucher G."/>
            <person name="Schuetz S."/>
            <person name="Maleszka R."/>
            <person name="Wimmer E.A."/>
            <person name="Beeman R.W."/>
            <person name="Lorenzen M."/>
            <person name="Tomoyasu Y."/>
            <person name="Miller S.C."/>
            <person name="Grossmann D."/>
            <person name="Bucher G."/>
        </authorList>
    </citation>
    <scope>NUCLEOTIDE SEQUENCE [LARGE SCALE GENOMIC DNA]</scope>
    <source>
        <strain evidence="10 11">Georgia GA2</strain>
    </source>
</reference>
<evidence type="ECO:0000259" key="9">
    <source>
        <dbReference type="Pfam" id="PF00171"/>
    </source>
</evidence>
<dbReference type="InterPro" id="IPR029510">
    <property type="entry name" value="Ald_DH_CS_GLU"/>
</dbReference>
<accession>A0A139WDD8</accession>
<dbReference type="AlphaFoldDB" id="A0A139WDD8"/>
<dbReference type="OrthoDB" id="440325at2759"/>
<dbReference type="Gene3D" id="3.40.309.10">
    <property type="entry name" value="Aldehyde Dehydrogenase, Chain A, domain 2"/>
    <property type="match status" value="1"/>
</dbReference>
<evidence type="ECO:0000256" key="8">
    <source>
        <dbReference type="SAM" id="Phobius"/>
    </source>
</evidence>
<feature type="active site" evidence="5">
    <location>
        <position position="258"/>
    </location>
</feature>
<dbReference type="InterPro" id="IPR016162">
    <property type="entry name" value="Ald_DH_N"/>
</dbReference>